<proteinExistence type="predicted"/>
<name>E8LN25_SUCHY</name>
<dbReference type="Proteomes" id="UP000018458">
    <property type="component" value="Unassembled WGS sequence"/>
</dbReference>
<feature type="transmembrane region" description="Helical" evidence="1">
    <location>
        <begin position="73"/>
        <end position="89"/>
    </location>
</feature>
<dbReference type="OrthoDB" id="1425700at2"/>
<feature type="transmembrane region" description="Helical" evidence="1">
    <location>
        <begin position="7"/>
        <end position="30"/>
    </location>
</feature>
<dbReference type="AlphaFoldDB" id="E8LN25"/>
<keyword evidence="1" id="KW-0812">Transmembrane</keyword>
<feature type="transmembrane region" description="Helical" evidence="1">
    <location>
        <begin position="181"/>
        <end position="200"/>
    </location>
</feature>
<feature type="transmembrane region" description="Helical" evidence="1">
    <location>
        <begin position="101"/>
        <end position="118"/>
    </location>
</feature>
<evidence type="ECO:0000313" key="2">
    <source>
        <dbReference type="EMBL" id="EFY06086.1"/>
    </source>
</evidence>
<organism evidence="2 3">
    <name type="scientific">Succinatimonas hippei (strain DSM 22608 / JCM 16073 / KCTC 15190 / YIT 12066)</name>
    <dbReference type="NCBI Taxonomy" id="762983"/>
    <lineage>
        <taxon>Bacteria</taxon>
        <taxon>Pseudomonadati</taxon>
        <taxon>Pseudomonadota</taxon>
        <taxon>Gammaproteobacteria</taxon>
        <taxon>Aeromonadales</taxon>
        <taxon>Succinivibrionaceae</taxon>
        <taxon>Succinatimonas</taxon>
    </lineage>
</organism>
<dbReference type="HOGENOM" id="CLU_085010_0_0_6"/>
<keyword evidence="3" id="KW-1185">Reference proteome</keyword>
<dbReference type="STRING" id="762983.HMPREF9444_02178"/>
<evidence type="ECO:0000313" key="3">
    <source>
        <dbReference type="Proteomes" id="UP000018458"/>
    </source>
</evidence>
<feature type="transmembrane region" description="Helical" evidence="1">
    <location>
        <begin position="50"/>
        <end position="66"/>
    </location>
</feature>
<protein>
    <submittedName>
        <fullName evidence="2">Uncharacterized protein</fullName>
    </submittedName>
</protein>
<dbReference type="EMBL" id="AEVO01000156">
    <property type="protein sequence ID" value="EFY06086.1"/>
    <property type="molecule type" value="Genomic_DNA"/>
</dbReference>
<dbReference type="RefSeq" id="WP_009144313.1">
    <property type="nucleotide sequence ID" value="NZ_GL831075.1"/>
</dbReference>
<feature type="transmembrane region" description="Helical" evidence="1">
    <location>
        <begin position="138"/>
        <end position="161"/>
    </location>
</feature>
<dbReference type="eggNOG" id="ENOG5032VSV">
    <property type="taxonomic scope" value="Bacteria"/>
</dbReference>
<keyword evidence="1" id="KW-1133">Transmembrane helix</keyword>
<comment type="caution">
    <text evidence="2">The sequence shown here is derived from an EMBL/GenBank/DDBJ whole genome shotgun (WGS) entry which is preliminary data.</text>
</comment>
<evidence type="ECO:0000256" key="1">
    <source>
        <dbReference type="SAM" id="Phobius"/>
    </source>
</evidence>
<reference evidence="2 3" key="1">
    <citation type="submission" date="2011-01" db="EMBL/GenBank/DDBJ databases">
        <authorList>
            <person name="Weinstock G."/>
            <person name="Sodergren E."/>
            <person name="Clifton S."/>
            <person name="Fulton L."/>
            <person name="Fulton B."/>
            <person name="Courtney L."/>
            <person name="Fronick C."/>
            <person name="Harrison M."/>
            <person name="Strong C."/>
            <person name="Farmer C."/>
            <person name="Delahaunty K."/>
            <person name="Markovic C."/>
            <person name="Hall O."/>
            <person name="Minx P."/>
            <person name="Tomlinson C."/>
            <person name="Mitreva M."/>
            <person name="Hou S."/>
            <person name="Chen J."/>
            <person name="Wollam A."/>
            <person name="Pepin K.H."/>
            <person name="Johnson M."/>
            <person name="Bhonagiri V."/>
            <person name="Zhang X."/>
            <person name="Suruliraj S."/>
            <person name="Warren W."/>
            <person name="Chinwalla A."/>
            <person name="Mardis E.R."/>
            <person name="Wilson R.K."/>
        </authorList>
    </citation>
    <scope>NUCLEOTIDE SEQUENCE [LARGE SCALE GENOMIC DNA]</scope>
    <source>
        <strain evidence="3">DSM 22608 / JCM 16073 / KCTC 15190 / YIT 12066</strain>
    </source>
</reference>
<gene>
    <name evidence="2" type="ORF">HMPREF9444_02178</name>
</gene>
<keyword evidence="1" id="KW-0472">Membrane</keyword>
<sequence length="203" mass="23116">MSKDSLVILKAFGCFIGASLTCFITFGVAFADTILFPEDKFSEQGLVENTQTFLLLASAAIYCFIGRQAPNKFYILISGFLVCLMIRELDAFFDTYLFHGSWVYFALAATALFVYSSLRSGYKKVIDDISSSLEKYSFYWLFAGVTVVLIFSRMFGMKVFWENALGPNFHVDMKRLVEETAELWGYFIIMASALVCLIEYKRK</sequence>
<accession>E8LN25</accession>